<gene>
    <name evidence="1" type="ORF">SDC9_102987</name>
</gene>
<evidence type="ECO:0008006" key="2">
    <source>
        <dbReference type="Google" id="ProtNLM"/>
    </source>
</evidence>
<comment type="caution">
    <text evidence="1">The sequence shown here is derived from an EMBL/GenBank/DDBJ whole genome shotgun (WGS) entry which is preliminary data.</text>
</comment>
<dbReference type="EMBL" id="VSSQ01015631">
    <property type="protein sequence ID" value="MPM56185.1"/>
    <property type="molecule type" value="Genomic_DNA"/>
</dbReference>
<dbReference type="Gene3D" id="3.30.360.10">
    <property type="entry name" value="Dihydrodipicolinate Reductase, domain 2"/>
    <property type="match status" value="1"/>
</dbReference>
<evidence type="ECO:0000313" key="1">
    <source>
        <dbReference type="EMBL" id="MPM56185.1"/>
    </source>
</evidence>
<proteinExistence type="predicted"/>
<sequence>MRYAKELVPYHRNHHEIGRLLMITMPMCKSLENYGIHALEAVYPIVGPGFATVRTVPLDRGAIVHLHHASGVEVVLNSLYDSSYGAPVQLYGTQGSLSLSYGDSFSAFRAQLCAFIDYLRTGVEPYPRAETFELMRILSAAIASRDQGGELMTW</sequence>
<organism evidence="1">
    <name type="scientific">bioreactor metagenome</name>
    <dbReference type="NCBI Taxonomy" id="1076179"/>
    <lineage>
        <taxon>unclassified sequences</taxon>
        <taxon>metagenomes</taxon>
        <taxon>ecological metagenomes</taxon>
    </lineage>
</organism>
<reference evidence="1" key="1">
    <citation type="submission" date="2019-08" db="EMBL/GenBank/DDBJ databases">
        <authorList>
            <person name="Kucharzyk K."/>
            <person name="Murdoch R.W."/>
            <person name="Higgins S."/>
            <person name="Loffler F."/>
        </authorList>
    </citation>
    <scope>NUCLEOTIDE SEQUENCE</scope>
</reference>
<accession>A0A645ASD4</accession>
<protein>
    <recommendedName>
        <fullName evidence="2">Gfo/Idh/MocA-like oxidoreductase C-terminal domain-containing protein</fullName>
    </recommendedName>
</protein>
<name>A0A645ASD4_9ZZZZ</name>
<dbReference type="AlphaFoldDB" id="A0A645ASD4"/>